<dbReference type="Proteomes" id="UP000045782">
    <property type="component" value="Unassembled WGS sequence"/>
</dbReference>
<feature type="region of interest" description="Disordered" evidence="1">
    <location>
        <begin position="1"/>
        <end position="42"/>
    </location>
</feature>
<dbReference type="AlphaFoldDB" id="A0A0U0ZS11"/>
<name>A0A0U0ZS11_9MYCO</name>
<dbReference type="RefSeq" id="WP_005063487.1">
    <property type="nucleotide sequence ID" value="NZ_CP014951.1"/>
</dbReference>
<evidence type="ECO:0000313" key="3">
    <source>
        <dbReference type="Proteomes" id="UP000045782"/>
    </source>
</evidence>
<proteinExistence type="predicted"/>
<sequence>MNRHETWGRGPEQKTQQPMAPDIGTVHQMPRIDRHLSYRAEA</sequence>
<protein>
    <submittedName>
        <fullName evidence="2">Uncharacterized protein</fullName>
    </submittedName>
</protein>
<evidence type="ECO:0000313" key="2">
    <source>
        <dbReference type="EMBL" id="CPV61345.1"/>
    </source>
</evidence>
<organism evidence="2 3">
    <name type="scientific">Mycobacteroides abscessus</name>
    <dbReference type="NCBI Taxonomy" id="36809"/>
    <lineage>
        <taxon>Bacteria</taxon>
        <taxon>Bacillati</taxon>
        <taxon>Actinomycetota</taxon>
        <taxon>Actinomycetes</taxon>
        <taxon>Mycobacteriales</taxon>
        <taxon>Mycobacteriaceae</taxon>
        <taxon>Mycobacteroides</taxon>
    </lineage>
</organism>
<feature type="compositionally biased region" description="Basic and acidic residues" evidence="1">
    <location>
        <begin position="30"/>
        <end position="42"/>
    </location>
</feature>
<gene>
    <name evidence="2" type="ORF">ERS075579_03312</name>
</gene>
<dbReference type="EMBL" id="CSWP01000007">
    <property type="protein sequence ID" value="CPV61345.1"/>
    <property type="molecule type" value="Genomic_DNA"/>
</dbReference>
<evidence type="ECO:0000256" key="1">
    <source>
        <dbReference type="SAM" id="MobiDB-lite"/>
    </source>
</evidence>
<reference evidence="2 3" key="1">
    <citation type="submission" date="2015-03" db="EMBL/GenBank/DDBJ databases">
        <authorList>
            <person name="Murphy D."/>
        </authorList>
    </citation>
    <scope>NUCLEOTIDE SEQUENCE [LARGE SCALE GENOMIC DNA]</scope>
    <source>
        <strain evidence="2 3">PAP088</strain>
    </source>
</reference>
<accession>A0A0U0ZS11</accession>